<evidence type="ECO:0000313" key="4">
    <source>
        <dbReference type="Proteomes" id="UP000193642"/>
    </source>
</evidence>
<proteinExistence type="predicted"/>
<name>A0A1Y2ACV4_9FUNG</name>
<dbReference type="Proteomes" id="UP000193642">
    <property type="component" value="Unassembled WGS sequence"/>
</dbReference>
<accession>A0A1Y2ACV4</accession>
<evidence type="ECO:0000313" key="3">
    <source>
        <dbReference type="EMBL" id="ORY20378.1"/>
    </source>
</evidence>
<evidence type="ECO:0000256" key="2">
    <source>
        <dbReference type="SAM" id="SignalP"/>
    </source>
</evidence>
<feature type="compositionally biased region" description="Polar residues" evidence="1">
    <location>
        <begin position="356"/>
        <end position="383"/>
    </location>
</feature>
<dbReference type="STRING" id="329046.A0A1Y2ACV4"/>
<reference evidence="3 4" key="1">
    <citation type="submission" date="2016-07" db="EMBL/GenBank/DDBJ databases">
        <title>Pervasive Adenine N6-methylation of Active Genes in Fungi.</title>
        <authorList>
            <consortium name="DOE Joint Genome Institute"/>
            <person name="Mondo S.J."/>
            <person name="Dannebaum R.O."/>
            <person name="Kuo R.C."/>
            <person name="Labutti K."/>
            <person name="Haridas S."/>
            <person name="Kuo A."/>
            <person name="Salamov A."/>
            <person name="Ahrendt S.R."/>
            <person name="Lipzen A."/>
            <person name="Sullivan W."/>
            <person name="Andreopoulos W.B."/>
            <person name="Clum A."/>
            <person name="Lindquist E."/>
            <person name="Daum C."/>
            <person name="Ramamoorthy G.K."/>
            <person name="Gryganskyi A."/>
            <person name="Culley D."/>
            <person name="Magnuson J.K."/>
            <person name="James T.Y."/>
            <person name="O'Malley M.A."/>
            <person name="Stajich J.E."/>
            <person name="Spatafora J.W."/>
            <person name="Visel A."/>
            <person name="Grigoriev I.V."/>
        </authorList>
    </citation>
    <scope>NUCLEOTIDE SEQUENCE [LARGE SCALE GENOMIC DNA]</scope>
    <source>
        <strain evidence="3 4">JEL800</strain>
    </source>
</reference>
<dbReference type="AlphaFoldDB" id="A0A1Y2ACV4"/>
<keyword evidence="2" id="KW-0732">Signal</keyword>
<comment type="caution">
    <text evidence="3">The sequence shown here is derived from an EMBL/GenBank/DDBJ whole genome shotgun (WGS) entry which is preliminary data.</text>
</comment>
<gene>
    <name evidence="3" type="ORF">BCR33DRAFT_862889</name>
</gene>
<feature type="chain" id="PRO_5011001486" evidence="2">
    <location>
        <begin position="17"/>
        <end position="442"/>
    </location>
</feature>
<dbReference type="EMBL" id="MCGO01000242">
    <property type="protein sequence ID" value="ORY20378.1"/>
    <property type="molecule type" value="Genomic_DNA"/>
</dbReference>
<keyword evidence="4" id="KW-1185">Reference proteome</keyword>
<organism evidence="3 4">
    <name type="scientific">Rhizoclosmatium globosum</name>
    <dbReference type="NCBI Taxonomy" id="329046"/>
    <lineage>
        <taxon>Eukaryota</taxon>
        <taxon>Fungi</taxon>
        <taxon>Fungi incertae sedis</taxon>
        <taxon>Chytridiomycota</taxon>
        <taxon>Chytridiomycota incertae sedis</taxon>
        <taxon>Chytridiomycetes</taxon>
        <taxon>Chytridiales</taxon>
        <taxon>Chytriomycetaceae</taxon>
        <taxon>Rhizoclosmatium</taxon>
    </lineage>
</organism>
<feature type="signal peptide" evidence="2">
    <location>
        <begin position="1"/>
        <end position="16"/>
    </location>
</feature>
<feature type="region of interest" description="Disordered" evidence="1">
    <location>
        <begin position="348"/>
        <end position="383"/>
    </location>
</feature>
<sequence>MKIVAILAAVASLVAAADVAYVAPAPVAPYVPAVNTPPAVVVPSVPTCTGTPAAVVPPANNNPYVAPTPAATPAGKTTPPAVVVPSVPTCTGTPANVVPVVTPPANNNPYVAPTPASKTTPPANNNPYVAPTPAGNNPYTPAQTPAGNNPYVAPTPAGKTTPPAVVVPSAPTCTGTPANNVPVTTPPANNNPYVAPTPAGKTTPPKAGLSALLLSGYATSPADSSSVVKVGNSPSNFGLSMRRDDCNDGYSAHVNDFCGELDSGCFVLCYPELYCDDNKCREILANPPPCEQSLQDQAKVYNDCGEIVRSNSLGGDCMLVCDAGFDCVQRKCKEIPVVPTTFSSSTLSTGTSISTIEPTTMTSEATSESVAQTSSEPTSTANSFTTSYVVPTAVTSKTVQTQFEPSSTYTGKQKVTTESTQSIERATPSQVVVPPVPVTCQD</sequence>
<protein>
    <submittedName>
        <fullName evidence="3">Uncharacterized protein</fullName>
    </submittedName>
</protein>
<evidence type="ECO:0000256" key="1">
    <source>
        <dbReference type="SAM" id="MobiDB-lite"/>
    </source>
</evidence>